<reference evidence="3 4" key="2">
    <citation type="journal article" date="2010" name="Stand. Genomic Sci.">
        <title>Complete genome sequence of Kribbella flavida type strain (IFO 14399).</title>
        <authorList>
            <person name="Pukall R."/>
            <person name="Lapidus A."/>
            <person name="Glavina Del Rio T."/>
            <person name="Copeland A."/>
            <person name="Tice H."/>
            <person name="Cheng J.-F."/>
            <person name="Lucas S."/>
            <person name="Chen F."/>
            <person name="Nolan M."/>
            <person name="LaButti K."/>
            <person name="Pati A."/>
            <person name="Ivanova N."/>
            <person name="Mavrommatis K."/>
            <person name="Mikhailova N."/>
            <person name="Pitluck S."/>
            <person name="Bruce D."/>
            <person name="Goodwin L."/>
            <person name="Land M."/>
            <person name="Hauser L."/>
            <person name="Chang Y.-J."/>
            <person name="Jeffries C.D."/>
            <person name="Chen A."/>
            <person name="Palaniappan K."/>
            <person name="Chain P."/>
            <person name="Rohde M."/>
            <person name="Goeker M."/>
            <person name="Bristow J."/>
            <person name="Eisen J.A."/>
            <person name="Markowitz V."/>
            <person name="Hugenholtz P."/>
            <person name="Kyrpides N.C."/>
            <person name="Klenk H.-P."/>
            <person name="Brettin T."/>
        </authorList>
    </citation>
    <scope>NUCLEOTIDE SEQUENCE [LARGE SCALE GENOMIC DNA]</scope>
    <source>
        <strain evidence="4">DSM 17836 / JCM 10339 / NBRC 14399</strain>
    </source>
</reference>
<protein>
    <submittedName>
        <fullName evidence="3">Short-chain dehydrogenase/reductase SDR</fullName>
    </submittedName>
</protein>
<dbReference type="PANTHER" id="PTHR43639">
    <property type="entry name" value="OXIDOREDUCTASE, SHORT-CHAIN DEHYDROGENASE/REDUCTASE FAMILY (AFU_ORTHOLOGUE AFUA_5G02870)"/>
    <property type="match status" value="1"/>
</dbReference>
<dbReference type="InterPro" id="IPR002347">
    <property type="entry name" value="SDR_fam"/>
</dbReference>
<dbReference type="FunFam" id="3.40.50.720:FF:000084">
    <property type="entry name" value="Short-chain dehydrogenase reductase"/>
    <property type="match status" value="1"/>
</dbReference>
<dbReference type="eggNOG" id="COG1028">
    <property type="taxonomic scope" value="Bacteria"/>
</dbReference>
<dbReference type="InterPro" id="IPR020904">
    <property type="entry name" value="Sc_DH/Rdtase_CS"/>
</dbReference>
<comment type="similarity">
    <text evidence="1">Belongs to the short-chain dehydrogenases/reductases (SDR) family.</text>
</comment>
<dbReference type="Proteomes" id="UP000007967">
    <property type="component" value="Chromosome"/>
</dbReference>
<evidence type="ECO:0000313" key="3">
    <source>
        <dbReference type="EMBL" id="ADB33138.1"/>
    </source>
</evidence>
<dbReference type="AlphaFoldDB" id="D2PSK0"/>
<evidence type="ECO:0000313" key="4">
    <source>
        <dbReference type="Proteomes" id="UP000007967"/>
    </source>
</evidence>
<dbReference type="STRING" id="479435.Kfla_4091"/>
<dbReference type="SUPFAM" id="SSF51735">
    <property type="entry name" value="NAD(P)-binding Rossmann-fold domains"/>
    <property type="match status" value="1"/>
</dbReference>
<dbReference type="PRINTS" id="PR00080">
    <property type="entry name" value="SDRFAMILY"/>
</dbReference>
<sequence length="248" mass="25283">MSDLTGKVAIVTGSSKGIGAAIAKAFAAAGARVVVNYSSSKEGADAVVQAITAAGGEAIAVGGDVSQADQARGLVDAAVNQFGRLDVVVNNSGIWDIVKVEDVTEDLYRRSFDVNVLGSLLVTQAALDHLGEGASIINISSSATSVHPPGSVIYTGTKGALEGITSVLANELGPRKIRVNALLPGMVDTEGNRAKGFVGSEIEQLAVSQTPLGRIGQPDDIADIAVFLASDDARWLTGERLLASGGSR</sequence>
<dbReference type="Gene3D" id="3.40.50.720">
    <property type="entry name" value="NAD(P)-binding Rossmann-like Domain"/>
    <property type="match status" value="1"/>
</dbReference>
<organism evidence="3 4">
    <name type="scientific">Kribbella flavida (strain DSM 17836 / JCM 10339 / NBRC 14399)</name>
    <dbReference type="NCBI Taxonomy" id="479435"/>
    <lineage>
        <taxon>Bacteria</taxon>
        <taxon>Bacillati</taxon>
        <taxon>Actinomycetota</taxon>
        <taxon>Actinomycetes</taxon>
        <taxon>Propionibacteriales</taxon>
        <taxon>Kribbellaceae</taxon>
        <taxon>Kribbella</taxon>
    </lineage>
</organism>
<dbReference type="InterPro" id="IPR036291">
    <property type="entry name" value="NAD(P)-bd_dom_sf"/>
</dbReference>
<accession>D2PSK0</accession>
<keyword evidence="2" id="KW-0560">Oxidoreductase</keyword>
<evidence type="ECO:0000256" key="1">
    <source>
        <dbReference type="ARBA" id="ARBA00006484"/>
    </source>
</evidence>
<dbReference type="PROSITE" id="PS00061">
    <property type="entry name" value="ADH_SHORT"/>
    <property type="match status" value="1"/>
</dbReference>
<dbReference type="GO" id="GO:0016491">
    <property type="term" value="F:oxidoreductase activity"/>
    <property type="evidence" value="ECO:0007669"/>
    <property type="project" value="UniProtKB-KW"/>
</dbReference>
<gene>
    <name evidence="3" type="ordered locus">Kfla_4091</name>
</gene>
<name>D2PSK0_KRIFD</name>
<keyword evidence="4" id="KW-1185">Reference proteome</keyword>
<dbReference type="Pfam" id="PF13561">
    <property type="entry name" value="adh_short_C2"/>
    <property type="match status" value="1"/>
</dbReference>
<dbReference type="NCBIfam" id="NF005559">
    <property type="entry name" value="PRK07231.1"/>
    <property type="match status" value="1"/>
</dbReference>
<reference evidence="4" key="1">
    <citation type="submission" date="2009-09" db="EMBL/GenBank/DDBJ databases">
        <title>The complete genome of Kribbella flavida DSM 17836.</title>
        <authorList>
            <consortium name="US DOE Joint Genome Institute (JGI-PGF)"/>
            <person name="Lucas S."/>
            <person name="Copeland A."/>
            <person name="Lapidus A."/>
            <person name="Glavina del Rio T."/>
            <person name="Dalin E."/>
            <person name="Tice H."/>
            <person name="Bruce D."/>
            <person name="Goodwin L."/>
            <person name="Pitluck S."/>
            <person name="Kyrpides N."/>
            <person name="Mavromatis K."/>
            <person name="Ivanova N."/>
            <person name="Saunders E."/>
            <person name="Brettin T."/>
            <person name="Detter J.C."/>
            <person name="Han C."/>
            <person name="Larimer F."/>
            <person name="Land M."/>
            <person name="Hauser L."/>
            <person name="Markowitz V."/>
            <person name="Cheng J.-F."/>
            <person name="Hugenholtz P."/>
            <person name="Woyke T."/>
            <person name="Wu D."/>
            <person name="Pukall R."/>
            <person name="Klenk H.-P."/>
            <person name="Eisen J.A."/>
        </authorList>
    </citation>
    <scope>NUCLEOTIDE SEQUENCE [LARGE SCALE GENOMIC DNA]</scope>
    <source>
        <strain evidence="4">DSM 17836 / JCM 10339 / NBRC 14399</strain>
    </source>
</reference>
<dbReference type="PANTHER" id="PTHR43639:SF1">
    <property type="entry name" value="SHORT-CHAIN DEHYDROGENASE_REDUCTASE FAMILY PROTEIN"/>
    <property type="match status" value="1"/>
</dbReference>
<dbReference type="EMBL" id="CP001736">
    <property type="protein sequence ID" value="ADB33138.1"/>
    <property type="molecule type" value="Genomic_DNA"/>
</dbReference>
<dbReference type="PRINTS" id="PR00081">
    <property type="entry name" value="GDHRDH"/>
</dbReference>
<evidence type="ECO:0000256" key="2">
    <source>
        <dbReference type="ARBA" id="ARBA00023002"/>
    </source>
</evidence>
<dbReference type="RefSeq" id="WP_012921692.1">
    <property type="nucleotide sequence ID" value="NC_013729.1"/>
</dbReference>
<dbReference type="OrthoDB" id="517007at2"/>
<dbReference type="HOGENOM" id="CLU_010194_1_3_11"/>
<dbReference type="KEGG" id="kfl:Kfla_4091"/>
<proteinExistence type="inferred from homology"/>